<proteinExistence type="predicted"/>
<dbReference type="Proteomes" id="UP001050691">
    <property type="component" value="Unassembled WGS sequence"/>
</dbReference>
<dbReference type="AlphaFoldDB" id="A0AAV4ZWD0"/>
<sequence>MSSTHSEKQSSSLPIASSGNCNGISPSSFTNIWAEVDRNYNRGAALRPGFARGPSQIEDSFMWSSSFLNSDAAIGSGISGYNENLPNAGGSGVLIDPKQFPNEGLNTNHALRSTVNPTDSFDLFNVPFIDNNGRNGICCPPNQLFENTNNGVYIGNEYVPDVDLGHANEDENNDLYIGQSTIDDDFIWKAGFCQRLNAQQSMISTTGYAAEAVLPNSQAPSTSEASDVDWQHTQWPNTDENDILTLPRKKKHSKKLLPHKNLYIIHNDKYVCWYKGPAKPERCFAKSANLRYLYRHLRIHALKEREMDLPQEERVACNGIPEEMLYIDVSCPFKKVADQNKCRFFRETGTRWKVRTLERWENVMNRHKAAYHDSGDDLCASLDEKN</sequence>
<evidence type="ECO:0000313" key="2">
    <source>
        <dbReference type="Proteomes" id="UP001050691"/>
    </source>
</evidence>
<organism evidence="1 2">
    <name type="scientific">Clathrus columnatus</name>
    <dbReference type="NCBI Taxonomy" id="1419009"/>
    <lineage>
        <taxon>Eukaryota</taxon>
        <taxon>Fungi</taxon>
        <taxon>Dikarya</taxon>
        <taxon>Basidiomycota</taxon>
        <taxon>Agaricomycotina</taxon>
        <taxon>Agaricomycetes</taxon>
        <taxon>Phallomycetidae</taxon>
        <taxon>Phallales</taxon>
        <taxon>Clathraceae</taxon>
        <taxon>Clathrus</taxon>
    </lineage>
</organism>
<evidence type="ECO:0000313" key="1">
    <source>
        <dbReference type="EMBL" id="GJJ05987.1"/>
    </source>
</evidence>
<keyword evidence="2" id="KW-1185">Reference proteome</keyword>
<accession>A0AAV4ZWD0</accession>
<dbReference type="EMBL" id="BPWL01000001">
    <property type="protein sequence ID" value="GJJ05987.1"/>
    <property type="molecule type" value="Genomic_DNA"/>
</dbReference>
<gene>
    <name evidence="1" type="ORF">Clacol_000174</name>
</gene>
<protein>
    <submittedName>
        <fullName evidence="1">Uncharacterized protein</fullName>
    </submittedName>
</protein>
<comment type="caution">
    <text evidence="1">The sequence shown here is derived from an EMBL/GenBank/DDBJ whole genome shotgun (WGS) entry which is preliminary data.</text>
</comment>
<reference evidence="1" key="1">
    <citation type="submission" date="2021-10" db="EMBL/GenBank/DDBJ databases">
        <title>De novo Genome Assembly of Clathrus columnatus (Basidiomycota, Fungi) Using Illumina and Nanopore Sequence Data.</title>
        <authorList>
            <person name="Ogiso-Tanaka E."/>
            <person name="Itagaki H."/>
            <person name="Hosoya T."/>
            <person name="Hosaka K."/>
        </authorList>
    </citation>
    <scope>NUCLEOTIDE SEQUENCE</scope>
    <source>
        <strain evidence="1">MO-923</strain>
    </source>
</reference>
<name>A0AAV4ZWD0_9AGAM</name>